<gene>
    <name evidence="2" type="ORF">CBF35_01890</name>
</gene>
<dbReference type="AlphaFoldDB" id="A0A429ZUV7"/>
<protein>
    <submittedName>
        <fullName evidence="2">Uncharacterized protein</fullName>
    </submittedName>
</protein>
<proteinExistence type="predicted"/>
<dbReference type="Proteomes" id="UP000287239">
    <property type="component" value="Unassembled WGS sequence"/>
</dbReference>
<accession>A0A429ZUV7</accession>
<sequence>MSNIMQIIGLVAGLLALLVSLIAFLKANGLSSRIEELEDQLEELTHNSSSSSSRKKKKRSRD</sequence>
<name>A0A429ZUV7_9ENTE</name>
<feature type="compositionally biased region" description="Basic residues" evidence="1">
    <location>
        <begin position="53"/>
        <end position="62"/>
    </location>
</feature>
<dbReference type="EMBL" id="NGJU01000002">
    <property type="protein sequence ID" value="RST97442.1"/>
    <property type="molecule type" value="Genomic_DNA"/>
</dbReference>
<dbReference type="GeneID" id="98567105"/>
<organism evidence="2 3">
    <name type="scientific">Vagococcus salmoninarum</name>
    <dbReference type="NCBI Taxonomy" id="2739"/>
    <lineage>
        <taxon>Bacteria</taxon>
        <taxon>Bacillati</taxon>
        <taxon>Bacillota</taxon>
        <taxon>Bacilli</taxon>
        <taxon>Lactobacillales</taxon>
        <taxon>Enterococcaceae</taxon>
        <taxon>Vagococcus</taxon>
    </lineage>
</organism>
<feature type="region of interest" description="Disordered" evidence="1">
    <location>
        <begin position="41"/>
        <end position="62"/>
    </location>
</feature>
<evidence type="ECO:0000313" key="3">
    <source>
        <dbReference type="Proteomes" id="UP000287239"/>
    </source>
</evidence>
<evidence type="ECO:0000313" key="2">
    <source>
        <dbReference type="EMBL" id="RST97442.1"/>
    </source>
</evidence>
<dbReference type="RefSeq" id="WP_126778189.1">
    <property type="nucleotide sequence ID" value="NZ_CAUQJP010000048.1"/>
</dbReference>
<keyword evidence="3" id="KW-1185">Reference proteome</keyword>
<evidence type="ECO:0000256" key="1">
    <source>
        <dbReference type="SAM" id="MobiDB-lite"/>
    </source>
</evidence>
<comment type="caution">
    <text evidence="2">The sequence shown here is derived from an EMBL/GenBank/DDBJ whole genome shotgun (WGS) entry which is preliminary data.</text>
</comment>
<reference evidence="2 3" key="1">
    <citation type="submission" date="2017-05" db="EMBL/GenBank/DDBJ databases">
        <title>Vagococcus spp. assemblies.</title>
        <authorList>
            <person name="Gulvik C.A."/>
        </authorList>
    </citation>
    <scope>NUCLEOTIDE SEQUENCE [LARGE SCALE GENOMIC DNA]</scope>
    <source>
        <strain evidence="2 3">NCFB 2777</strain>
    </source>
</reference>